<dbReference type="EMBL" id="AB931111">
    <property type="protein sequence ID" value="BAQ95606.1"/>
    <property type="molecule type" value="Genomic_DNA"/>
</dbReference>
<sequence length="461" mass="55543">MPKNYTKKNGTYRGKKQFKPDPEKFLYNVDTLWYTFDALNYDAVMQQGLLDKLQTGKMLAEEGTYMDYVQVDLERYEYPVTFEIQASGQAPVYAFSVRNHDMAFYFARRRRDDGTYPIKVQINQFKLWEMGMHDAYQESLYVLAELGFECEATKPNRIDLCVHSDQWDWRFSDFKVFSWPMNFKRDNQPDFVRLDPHTDGFGTVYFGDRSRCQLRIYNKSKEIKDKRKDYFIDLYERRGMDVDRVWNVEFEVHRDYMRDFSNMATGETRVFDSMDYLLRYDGLSMLWTHLVTRFVHDSAFWRVLQQGDPDKFVQCKNYLFRLRDIDTEKRREVAQIRGRLQMLVLNEELPPDADVLIESLKRFVVMCGDYEEETEKDFPADLRRKRKRYMDLQMLKFLLSEKRKTTDDMNVLHTMQAEREALKITRAREVRYLGEEKELMDKNKIKTPARQGKPKRVREIR</sequence>
<protein>
    <submittedName>
        <fullName evidence="2">Replication initiation protein</fullName>
    </submittedName>
</protein>
<reference evidence="2" key="1">
    <citation type="journal article" date="2015" name="Meta Gene">
        <title>Characterization of KfrA proteins encoded by a plasmid of Paenibacillus popilliae ATCC 14706(T).</title>
        <authorList>
            <person name="Iiyama K."/>
            <person name="Mon H."/>
            <person name="Mori K."/>
            <person name="Mitsudome T."/>
            <person name="Lee J.M."/>
            <person name="Kusakabe T."/>
            <person name="Tashiro K."/>
            <person name="Asano S."/>
            <person name="Yasunaga-Aoki C."/>
        </authorList>
    </citation>
    <scope>NUCLEOTIDE SEQUENCE</scope>
    <source>
        <strain evidence="2">ATCC 14706</strain>
        <plasmid evidence="2">pPOP15.9</plasmid>
    </source>
</reference>
<organism evidence="2">
    <name type="scientific">Paenibacillus popilliae ATCC 14706</name>
    <dbReference type="NCBI Taxonomy" id="1212764"/>
    <lineage>
        <taxon>Bacteria</taxon>
        <taxon>Bacillati</taxon>
        <taxon>Bacillota</taxon>
        <taxon>Bacilli</taxon>
        <taxon>Bacillales</taxon>
        <taxon>Paenibacillaceae</taxon>
        <taxon>Paenibacillus</taxon>
    </lineage>
</organism>
<feature type="compositionally biased region" description="Basic residues" evidence="1">
    <location>
        <begin position="452"/>
        <end position="461"/>
    </location>
</feature>
<keyword evidence="2" id="KW-0614">Plasmid</keyword>
<evidence type="ECO:0000313" key="2">
    <source>
        <dbReference type="EMBL" id="BAQ95606.1"/>
    </source>
</evidence>
<evidence type="ECO:0000256" key="1">
    <source>
        <dbReference type="SAM" id="MobiDB-lite"/>
    </source>
</evidence>
<geneLocation type="plasmid" evidence="2">
    <name>pPOP15.9</name>
</geneLocation>
<accession>A0A0D6CB41</accession>
<feature type="region of interest" description="Disordered" evidence="1">
    <location>
        <begin position="441"/>
        <end position="461"/>
    </location>
</feature>
<proteinExistence type="predicted"/>
<dbReference type="AlphaFoldDB" id="A0A0D6CB41"/>
<name>A0A0D6CB41_PAEPP</name>